<comment type="function">
    <text evidence="1">Membrane-anchoring subunit of succinate dehydrogenase (SDH).</text>
</comment>
<dbReference type="GO" id="GO:0020037">
    <property type="term" value="F:heme binding"/>
    <property type="evidence" value="ECO:0007669"/>
    <property type="project" value="InterPro"/>
</dbReference>
<reference evidence="19" key="4">
    <citation type="submission" date="2024-05" db="EMBL/GenBank/DDBJ databases">
        <authorList>
            <person name="Sun Q."/>
            <person name="Zhou Y."/>
        </authorList>
    </citation>
    <scope>NUCLEOTIDE SEQUENCE</scope>
    <source>
        <strain evidence="19">CGMCC 1.11013</strain>
    </source>
</reference>
<evidence type="ECO:0000256" key="12">
    <source>
        <dbReference type="ARBA" id="ARBA00022982"/>
    </source>
</evidence>
<comment type="pathway">
    <text evidence="3">Carbohydrate metabolism; tricarboxylic acid cycle.</text>
</comment>
<evidence type="ECO:0000256" key="6">
    <source>
        <dbReference type="ARBA" id="ARBA00022475"/>
    </source>
</evidence>
<keyword evidence="13 18" id="KW-1133">Transmembrane helix</keyword>
<evidence type="ECO:0000256" key="8">
    <source>
        <dbReference type="ARBA" id="ARBA00022532"/>
    </source>
</evidence>
<evidence type="ECO:0000313" key="21">
    <source>
        <dbReference type="Proteomes" id="UP000027439"/>
    </source>
</evidence>
<keyword evidence="9 17" id="KW-0349">Heme</keyword>
<feature type="transmembrane region" description="Helical" evidence="18">
    <location>
        <begin position="54"/>
        <end position="77"/>
    </location>
</feature>
<dbReference type="AlphaFoldDB" id="A0A069NMZ6"/>
<evidence type="ECO:0000313" key="20">
    <source>
        <dbReference type="EMBL" id="KDR28939.1"/>
    </source>
</evidence>
<dbReference type="PANTHER" id="PTHR38689:SF1">
    <property type="entry name" value="SUCCINATE DEHYDROGENASE HYDROPHOBIC MEMBRANE ANCHOR SUBUNIT"/>
    <property type="match status" value="1"/>
</dbReference>
<name>A0A069NMZ6_9BURK</name>
<dbReference type="eggNOG" id="COG2142">
    <property type="taxonomic scope" value="Bacteria"/>
</dbReference>
<reference evidence="22" key="3">
    <citation type="journal article" date="2019" name="Int. J. Syst. Evol. Microbiol.">
        <title>The Global Catalogue of Microorganisms (GCM) 10K type strain sequencing project: providing services to taxonomists for standard genome sequencing and annotation.</title>
        <authorList>
            <consortium name="The Broad Institute Genomics Platform"/>
            <consortium name="The Broad Institute Genome Sequencing Center for Infectious Disease"/>
            <person name="Wu L."/>
            <person name="Ma J."/>
        </authorList>
    </citation>
    <scope>NUCLEOTIDE SEQUENCE [LARGE SCALE GENOMIC DNA]</scope>
    <source>
        <strain evidence="22">CGMCC 1.11013</strain>
    </source>
</reference>
<keyword evidence="8" id="KW-0816">Tricarboxylic acid cycle</keyword>
<dbReference type="UniPathway" id="UPA00223"/>
<evidence type="ECO:0000313" key="22">
    <source>
        <dbReference type="Proteomes" id="UP000597138"/>
    </source>
</evidence>
<protein>
    <recommendedName>
        <fullName evidence="4">Succinate dehydrogenase hydrophobic membrane anchor subunit</fullName>
    </recommendedName>
</protein>
<feature type="binding site" evidence="16">
    <location>
        <position position="90"/>
    </location>
    <ligand>
        <name>a ubiquinone</name>
        <dbReference type="ChEBI" id="CHEBI:16389"/>
    </ligand>
</feature>
<keyword evidence="10 18" id="KW-0812">Transmembrane</keyword>
<dbReference type="GO" id="GO:0005886">
    <property type="term" value="C:plasma membrane"/>
    <property type="evidence" value="ECO:0007669"/>
    <property type="project" value="UniProtKB-SubCell"/>
</dbReference>
<dbReference type="RefSeq" id="WP_035968882.1">
    <property type="nucleotide sequence ID" value="NZ_BMEG01000002.1"/>
</dbReference>
<evidence type="ECO:0000256" key="18">
    <source>
        <dbReference type="SAM" id="Phobius"/>
    </source>
</evidence>
<reference evidence="19" key="1">
    <citation type="journal article" date="2014" name="Int. J. Syst. Evol. Microbiol.">
        <title>Complete genome of a new Firmicutes species belonging to the dominant human colonic microbiota ('Ruminococcus bicirculans') reveals two chromosomes and a selective capacity to utilize plant glucans.</title>
        <authorList>
            <consortium name="NISC Comparative Sequencing Program"/>
            <person name="Wegmann U."/>
            <person name="Louis P."/>
            <person name="Goesmann A."/>
            <person name="Henrissat B."/>
            <person name="Duncan S.H."/>
            <person name="Flint H.J."/>
        </authorList>
    </citation>
    <scope>NUCLEOTIDE SEQUENCE</scope>
    <source>
        <strain evidence="19">CGMCC 1.11013</strain>
    </source>
</reference>
<dbReference type="GO" id="GO:0017004">
    <property type="term" value="P:cytochrome complex assembly"/>
    <property type="evidence" value="ECO:0007669"/>
    <property type="project" value="TreeGrafter"/>
</dbReference>
<dbReference type="InterPro" id="IPR000701">
    <property type="entry name" value="SuccDH_FuR_B_TM-su"/>
</dbReference>
<dbReference type="InterPro" id="IPR014312">
    <property type="entry name" value="Succ_DH_anchor"/>
</dbReference>
<feature type="transmembrane region" description="Helical" evidence="18">
    <location>
        <begin position="98"/>
        <end position="120"/>
    </location>
</feature>
<gene>
    <name evidence="19" type="primary">sdhD</name>
    <name evidence="20" type="ORF">BG57_18895</name>
    <name evidence="19" type="ORF">GCM10010985_13350</name>
</gene>
<keyword evidence="7" id="KW-0997">Cell inner membrane</keyword>
<organism evidence="20 21">
    <name type="scientific">Caballeronia grimmiae</name>
    <dbReference type="NCBI Taxonomy" id="1071679"/>
    <lineage>
        <taxon>Bacteria</taxon>
        <taxon>Pseudomonadati</taxon>
        <taxon>Pseudomonadota</taxon>
        <taxon>Betaproteobacteria</taxon>
        <taxon>Burkholderiales</taxon>
        <taxon>Burkholderiaceae</taxon>
        <taxon>Caballeronia</taxon>
    </lineage>
</organism>
<dbReference type="Pfam" id="PF01127">
    <property type="entry name" value="Sdh_cyt"/>
    <property type="match status" value="1"/>
</dbReference>
<dbReference type="PIRSF" id="PIRSF000169">
    <property type="entry name" value="SDH_D"/>
    <property type="match status" value="1"/>
</dbReference>
<dbReference type="GO" id="GO:0046872">
    <property type="term" value="F:metal ion binding"/>
    <property type="evidence" value="ECO:0007669"/>
    <property type="project" value="UniProtKB-KW"/>
</dbReference>
<feature type="binding site" description="axial binding residue" evidence="17">
    <location>
        <position position="78"/>
    </location>
    <ligand>
        <name>heme</name>
        <dbReference type="ChEBI" id="CHEBI:30413"/>
        <note>ligand shared with second transmembrane subunit</note>
    </ligand>
    <ligandPart>
        <name>Fe</name>
        <dbReference type="ChEBI" id="CHEBI:18248"/>
    </ligandPart>
</feature>
<evidence type="ECO:0000256" key="1">
    <source>
        <dbReference type="ARBA" id="ARBA00004050"/>
    </source>
</evidence>
<keyword evidence="15 18" id="KW-0472">Membrane</keyword>
<dbReference type="PANTHER" id="PTHR38689">
    <property type="entry name" value="SUCCINATE DEHYDROGENASE HYDROPHOBIC MEMBRANE ANCHOR SUBUNIT"/>
    <property type="match status" value="1"/>
</dbReference>
<proteinExistence type="predicted"/>
<evidence type="ECO:0000256" key="15">
    <source>
        <dbReference type="ARBA" id="ARBA00023136"/>
    </source>
</evidence>
<dbReference type="NCBIfam" id="TIGR02968">
    <property type="entry name" value="succ_dehyd_anc"/>
    <property type="match status" value="1"/>
</dbReference>
<feature type="transmembrane region" description="Helical" evidence="18">
    <location>
        <begin position="28"/>
        <end position="48"/>
    </location>
</feature>
<evidence type="ECO:0000256" key="11">
    <source>
        <dbReference type="ARBA" id="ARBA00022723"/>
    </source>
</evidence>
<dbReference type="Proteomes" id="UP000027439">
    <property type="component" value="Unassembled WGS sequence"/>
</dbReference>
<dbReference type="InterPro" id="IPR034804">
    <property type="entry name" value="SQR/QFR_C/D"/>
</dbReference>
<dbReference type="EMBL" id="BMEG01000002">
    <property type="protein sequence ID" value="GGD60628.1"/>
    <property type="molecule type" value="Genomic_DNA"/>
</dbReference>
<evidence type="ECO:0000256" key="9">
    <source>
        <dbReference type="ARBA" id="ARBA00022617"/>
    </source>
</evidence>
<dbReference type="EMBL" id="JFHE01000033">
    <property type="protein sequence ID" value="KDR28939.1"/>
    <property type="molecule type" value="Genomic_DNA"/>
</dbReference>
<evidence type="ECO:0000256" key="2">
    <source>
        <dbReference type="ARBA" id="ARBA00004429"/>
    </source>
</evidence>
<evidence type="ECO:0000256" key="7">
    <source>
        <dbReference type="ARBA" id="ARBA00022519"/>
    </source>
</evidence>
<evidence type="ECO:0000256" key="5">
    <source>
        <dbReference type="ARBA" id="ARBA00022448"/>
    </source>
</evidence>
<evidence type="ECO:0000256" key="3">
    <source>
        <dbReference type="ARBA" id="ARBA00005163"/>
    </source>
</evidence>
<dbReference type="OrthoDB" id="5612767at2"/>
<reference evidence="20 21" key="2">
    <citation type="submission" date="2014-03" db="EMBL/GenBank/DDBJ databases">
        <title>Draft Genome Sequences of Four Burkholderia Strains.</title>
        <authorList>
            <person name="Liu X.Y."/>
            <person name="Li C.X."/>
            <person name="Xu J.H."/>
        </authorList>
    </citation>
    <scope>NUCLEOTIDE SEQUENCE [LARGE SCALE GENOMIC DNA]</scope>
    <source>
        <strain evidence="20 21">R27</strain>
    </source>
</reference>
<evidence type="ECO:0000313" key="19">
    <source>
        <dbReference type="EMBL" id="GGD60628.1"/>
    </source>
</evidence>
<evidence type="ECO:0000256" key="4">
    <source>
        <dbReference type="ARBA" id="ARBA00019425"/>
    </source>
</evidence>
<keyword evidence="22" id="KW-1185">Reference proteome</keyword>
<comment type="subcellular location">
    <subcellularLocation>
        <location evidence="2">Cell inner membrane</location>
        <topology evidence="2">Multi-pass membrane protein</topology>
    </subcellularLocation>
</comment>
<evidence type="ECO:0000256" key="16">
    <source>
        <dbReference type="PIRSR" id="PIRSR000169-1"/>
    </source>
</evidence>
<keyword evidence="11 17" id="KW-0479">Metal-binding</keyword>
<keyword evidence="5" id="KW-0813">Transport</keyword>
<comment type="caution">
    <text evidence="20">The sequence shown here is derived from an EMBL/GenBank/DDBJ whole genome shotgun (WGS) entry which is preliminary data.</text>
</comment>
<dbReference type="GO" id="GO:0009055">
    <property type="term" value="F:electron transfer activity"/>
    <property type="evidence" value="ECO:0007669"/>
    <property type="project" value="TreeGrafter"/>
</dbReference>
<dbReference type="SUPFAM" id="SSF81343">
    <property type="entry name" value="Fumarate reductase respiratory complex transmembrane subunits"/>
    <property type="match status" value="1"/>
</dbReference>
<dbReference type="GO" id="GO:0006099">
    <property type="term" value="P:tricarboxylic acid cycle"/>
    <property type="evidence" value="ECO:0007669"/>
    <property type="project" value="UniProtKB-UniPathway"/>
</dbReference>
<dbReference type="STRING" id="1071679.BG57_18895"/>
<evidence type="ECO:0000256" key="14">
    <source>
        <dbReference type="ARBA" id="ARBA00023004"/>
    </source>
</evidence>
<evidence type="ECO:0000256" key="13">
    <source>
        <dbReference type="ARBA" id="ARBA00022989"/>
    </source>
</evidence>
<keyword evidence="14 17" id="KW-0408">Iron</keyword>
<evidence type="ECO:0000256" key="17">
    <source>
        <dbReference type="PIRSR" id="PIRSR000169-2"/>
    </source>
</evidence>
<dbReference type="Proteomes" id="UP000597138">
    <property type="component" value="Unassembled WGS sequence"/>
</dbReference>
<keyword evidence="6" id="KW-1003">Cell membrane</keyword>
<keyword evidence="12" id="KW-0249">Electron transport</keyword>
<dbReference type="Gene3D" id="1.20.1300.10">
    <property type="entry name" value="Fumarate reductase/succinate dehydrogenase, transmembrane subunit"/>
    <property type="match status" value="1"/>
</dbReference>
<comment type="cofactor">
    <cofactor evidence="17">
        <name>heme</name>
        <dbReference type="ChEBI" id="CHEBI:30413"/>
    </cofactor>
    <text evidence="17">The heme is bound between the two transmembrane subunits.</text>
</comment>
<dbReference type="CDD" id="cd03494">
    <property type="entry name" value="SQR_TypeC_SdhD"/>
    <property type="match status" value="1"/>
</dbReference>
<sequence>MGTQNRVGSKRLVVGAHYGLGDWLAQRVTAIVVAVYTLVLLVLFFGAHSFSYEGWASIFAMQWMKLATFVALLSLFYHAYVGVRDIWMDYVKPVGLRLFLTVLTVLWLIGCAGYAAQILWRV</sequence>
<accession>A0A069NMZ6</accession>
<evidence type="ECO:0000256" key="10">
    <source>
        <dbReference type="ARBA" id="ARBA00022692"/>
    </source>
</evidence>